<dbReference type="InterPro" id="IPR002942">
    <property type="entry name" value="S4_RNA-bd"/>
</dbReference>
<dbReference type="EMBL" id="VBOS01000464">
    <property type="protein sequence ID" value="TMQ48952.1"/>
    <property type="molecule type" value="Genomic_DNA"/>
</dbReference>
<dbReference type="SMART" id="SM00363">
    <property type="entry name" value="S4"/>
    <property type="match status" value="1"/>
</dbReference>
<dbReference type="SUPFAM" id="SSF55174">
    <property type="entry name" value="Alpha-L RNA-binding motif"/>
    <property type="match status" value="1"/>
</dbReference>
<dbReference type="InterPro" id="IPR050188">
    <property type="entry name" value="RluA_PseudoU_synthase"/>
</dbReference>
<dbReference type="PROSITE" id="PS01129">
    <property type="entry name" value="PSI_RLU"/>
    <property type="match status" value="1"/>
</dbReference>
<dbReference type="PROSITE" id="PS50889">
    <property type="entry name" value="S4"/>
    <property type="match status" value="1"/>
</dbReference>
<keyword evidence="4" id="KW-0694">RNA-binding</keyword>
<evidence type="ECO:0000256" key="2">
    <source>
        <dbReference type="ARBA" id="ARBA00023235"/>
    </source>
</evidence>
<dbReference type="CDD" id="cd02869">
    <property type="entry name" value="PseudoU_synth_RluA_like"/>
    <property type="match status" value="1"/>
</dbReference>
<evidence type="ECO:0000256" key="5">
    <source>
        <dbReference type="RuleBase" id="RU362028"/>
    </source>
</evidence>
<dbReference type="InterPro" id="IPR036986">
    <property type="entry name" value="S4_RNA-bd_sf"/>
</dbReference>
<dbReference type="CDD" id="cd00165">
    <property type="entry name" value="S4"/>
    <property type="match status" value="1"/>
</dbReference>
<dbReference type="NCBIfam" id="TIGR00005">
    <property type="entry name" value="rluA_subfam"/>
    <property type="match status" value="1"/>
</dbReference>
<organism evidence="7 8">
    <name type="scientific">Eiseniibacteriota bacterium</name>
    <dbReference type="NCBI Taxonomy" id="2212470"/>
    <lineage>
        <taxon>Bacteria</taxon>
        <taxon>Candidatus Eiseniibacteriota</taxon>
    </lineage>
</organism>
<gene>
    <name evidence="7" type="ORF">E6K72_12665</name>
</gene>
<sequence length="328" mass="36147">MLELVVPEFRAGERLDRFLAAAQADLSRSRLQSLIREGRVLVNGKIARASLRLHDGDQVRVELPPERIVKLAAEDIPLSILYEDESILVVDKPAGMVVHPGAGVASGTLVHALLHRDPRIAAVGGAGRPGIVHRLDRDTSGLLVVARTARAYRALVDAIKNRDVKRRYLALVWGGPRPAEGSVEGAIGRDPRHRQRMAVVRRGGKPARTRWRVAERFGWCTALDVALETGRTHQIRVHLAHLGHPVVGDRTYGGRARMPLRLTAAERSLAEELLDRLPRQALHASELEFAHPIRGVRLHFEAPLPLDIAGALSWLRGLGQPRRGRTAT</sequence>
<comment type="catalytic activity">
    <reaction evidence="5">
        <text>a uridine in RNA = a pseudouridine in RNA</text>
        <dbReference type="Rhea" id="RHEA:48348"/>
        <dbReference type="Rhea" id="RHEA-COMP:12068"/>
        <dbReference type="Rhea" id="RHEA-COMP:12069"/>
        <dbReference type="ChEBI" id="CHEBI:65314"/>
        <dbReference type="ChEBI" id="CHEBI:65315"/>
    </reaction>
</comment>
<dbReference type="GO" id="GO:0003723">
    <property type="term" value="F:RNA binding"/>
    <property type="evidence" value="ECO:0007669"/>
    <property type="project" value="UniProtKB-KW"/>
</dbReference>
<dbReference type="SUPFAM" id="SSF55120">
    <property type="entry name" value="Pseudouridine synthase"/>
    <property type="match status" value="1"/>
</dbReference>
<dbReference type="EC" id="5.4.99.-" evidence="5"/>
<comment type="similarity">
    <text evidence="1 5">Belongs to the pseudouridine synthase RluA family.</text>
</comment>
<reference evidence="7 8" key="1">
    <citation type="journal article" date="2019" name="Nat. Microbiol.">
        <title>Mediterranean grassland soil C-N compound turnover is dependent on rainfall and depth, and is mediated by genomically divergent microorganisms.</title>
        <authorList>
            <person name="Diamond S."/>
            <person name="Andeer P.F."/>
            <person name="Li Z."/>
            <person name="Crits-Christoph A."/>
            <person name="Burstein D."/>
            <person name="Anantharaman K."/>
            <person name="Lane K.R."/>
            <person name="Thomas B.C."/>
            <person name="Pan C."/>
            <person name="Northen T.R."/>
            <person name="Banfield J.F."/>
        </authorList>
    </citation>
    <scope>NUCLEOTIDE SEQUENCE [LARGE SCALE GENOMIC DNA]</scope>
    <source>
        <strain evidence="7">WS_2</strain>
    </source>
</reference>
<dbReference type="Gene3D" id="3.30.2350.10">
    <property type="entry name" value="Pseudouridine synthase"/>
    <property type="match status" value="1"/>
</dbReference>
<dbReference type="InterPro" id="IPR006224">
    <property type="entry name" value="PsdUridine_synth_RluA-like_CS"/>
</dbReference>
<dbReference type="Pfam" id="PF01479">
    <property type="entry name" value="S4"/>
    <property type="match status" value="1"/>
</dbReference>
<name>A0A538SC65_UNCEI</name>
<evidence type="ECO:0000256" key="1">
    <source>
        <dbReference type="ARBA" id="ARBA00010876"/>
    </source>
</evidence>
<dbReference type="InterPro" id="IPR006145">
    <property type="entry name" value="PsdUridine_synth_RsuA/RluA"/>
</dbReference>
<accession>A0A538SC65</accession>
<protein>
    <recommendedName>
        <fullName evidence="5">Pseudouridine synthase</fullName>
        <ecNumber evidence="5">5.4.99.-</ecNumber>
    </recommendedName>
</protein>
<comment type="function">
    <text evidence="5">Responsible for synthesis of pseudouridine from uracil.</text>
</comment>
<dbReference type="Pfam" id="PF00849">
    <property type="entry name" value="PseudoU_synth_2"/>
    <property type="match status" value="1"/>
</dbReference>
<evidence type="ECO:0000313" key="7">
    <source>
        <dbReference type="EMBL" id="TMQ48952.1"/>
    </source>
</evidence>
<dbReference type="AlphaFoldDB" id="A0A538SC65"/>
<feature type="active site" evidence="3">
    <location>
        <position position="136"/>
    </location>
</feature>
<proteinExistence type="inferred from homology"/>
<dbReference type="PANTHER" id="PTHR21600:SF44">
    <property type="entry name" value="RIBOSOMAL LARGE SUBUNIT PSEUDOURIDINE SYNTHASE D"/>
    <property type="match status" value="1"/>
</dbReference>
<evidence type="ECO:0000259" key="6">
    <source>
        <dbReference type="SMART" id="SM00363"/>
    </source>
</evidence>
<dbReference type="GO" id="GO:0000455">
    <property type="term" value="P:enzyme-directed rRNA pseudouridine synthesis"/>
    <property type="evidence" value="ECO:0007669"/>
    <property type="project" value="TreeGrafter"/>
</dbReference>
<dbReference type="InterPro" id="IPR006225">
    <property type="entry name" value="PsdUridine_synth_RluC/D"/>
</dbReference>
<dbReference type="Proteomes" id="UP000317716">
    <property type="component" value="Unassembled WGS sequence"/>
</dbReference>
<evidence type="ECO:0000256" key="3">
    <source>
        <dbReference type="PIRSR" id="PIRSR606225-1"/>
    </source>
</evidence>
<dbReference type="InterPro" id="IPR020103">
    <property type="entry name" value="PsdUridine_synth_cat_dom_sf"/>
</dbReference>
<comment type="caution">
    <text evidence="7">The sequence shown here is derived from an EMBL/GenBank/DDBJ whole genome shotgun (WGS) entry which is preliminary data.</text>
</comment>
<evidence type="ECO:0000256" key="4">
    <source>
        <dbReference type="PROSITE-ProRule" id="PRU00182"/>
    </source>
</evidence>
<dbReference type="PANTHER" id="PTHR21600">
    <property type="entry name" value="MITOCHONDRIAL RNA PSEUDOURIDINE SYNTHASE"/>
    <property type="match status" value="1"/>
</dbReference>
<dbReference type="GO" id="GO:0120159">
    <property type="term" value="F:rRNA pseudouridine synthase activity"/>
    <property type="evidence" value="ECO:0007669"/>
    <property type="project" value="UniProtKB-ARBA"/>
</dbReference>
<dbReference type="Gene3D" id="3.10.290.10">
    <property type="entry name" value="RNA-binding S4 domain"/>
    <property type="match status" value="1"/>
</dbReference>
<feature type="domain" description="RNA-binding S4" evidence="6">
    <location>
        <begin position="13"/>
        <end position="77"/>
    </location>
</feature>
<keyword evidence="2 5" id="KW-0413">Isomerase</keyword>
<evidence type="ECO:0000313" key="8">
    <source>
        <dbReference type="Proteomes" id="UP000317716"/>
    </source>
</evidence>